<feature type="region of interest" description="Disordered" evidence="1">
    <location>
        <begin position="1"/>
        <end position="141"/>
    </location>
</feature>
<protein>
    <submittedName>
        <fullName evidence="2">Uncharacterized protein</fullName>
    </submittedName>
</protein>
<evidence type="ECO:0000313" key="2">
    <source>
        <dbReference type="EMBL" id="GAA5080652.1"/>
    </source>
</evidence>
<evidence type="ECO:0000256" key="1">
    <source>
        <dbReference type="SAM" id="MobiDB-lite"/>
    </source>
</evidence>
<comment type="caution">
    <text evidence="2">The sequence shown here is derived from an EMBL/GenBank/DDBJ whole genome shotgun (WGS) entry which is preliminary data.</text>
</comment>
<feature type="compositionally biased region" description="Basic and acidic residues" evidence="1">
    <location>
        <begin position="81"/>
        <end position="97"/>
    </location>
</feature>
<dbReference type="EMBL" id="BAABHW010000007">
    <property type="protein sequence ID" value="GAA5080652.1"/>
    <property type="molecule type" value="Genomic_DNA"/>
</dbReference>
<feature type="compositionally biased region" description="Basic and acidic residues" evidence="1">
    <location>
        <begin position="54"/>
        <end position="67"/>
    </location>
</feature>
<accession>A0ABP9LPV7</accession>
<sequence length="141" mass="15560">MLRTGRIFRSSQAREEGPARNDRKDVDHHQVEDAAGGHEQGNDAGSRIQGGGGRAEDHDHDLGREPADEQGFGKRGVLEPAAEHGEVGCEREEKDPEKAEEDEVRIAGDREIGRHEETDGDHDRGDRVDQDELEPPRGALE</sequence>
<feature type="compositionally biased region" description="Basic and acidic residues" evidence="1">
    <location>
        <begin position="104"/>
        <end position="130"/>
    </location>
</feature>
<gene>
    <name evidence="2" type="ORF">GCM10023209_34450</name>
</gene>
<dbReference type="Proteomes" id="UP001499910">
    <property type="component" value="Unassembled WGS sequence"/>
</dbReference>
<organism evidence="2 3">
    <name type="scientific">[Roseibacterium] beibuensis</name>
    <dbReference type="NCBI Taxonomy" id="1193142"/>
    <lineage>
        <taxon>Bacteria</taxon>
        <taxon>Pseudomonadati</taxon>
        <taxon>Pseudomonadota</taxon>
        <taxon>Alphaproteobacteria</taxon>
        <taxon>Rhodobacterales</taxon>
        <taxon>Roseobacteraceae</taxon>
        <taxon>Roseicyclus</taxon>
    </lineage>
</organism>
<feature type="compositionally biased region" description="Basic and acidic residues" evidence="1">
    <location>
        <begin position="12"/>
        <end position="36"/>
    </location>
</feature>
<keyword evidence="3" id="KW-1185">Reference proteome</keyword>
<reference evidence="3" key="1">
    <citation type="journal article" date="2019" name="Int. J. Syst. Evol. Microbiol.">
        <title>The Global Catalogue of Microorganisms (GCM) 10K type strain sequencing project: providing services to taxonomists for standard genome sequencing and annotation.</title>
        <authorList>
            <consortium name="The Broad Institute Genomics Platform"/>
            <consortium name="The Broad Institute Genome Sequencing Center for Infectious Disease"/>
            <person name="Wu L."/>
            <person name="Ma J."/>
        </authorList>
    </citation>
    <scope>NUCLEOTIDE SEQUENCE [LARGE SCALE GENOMIC DNA]</scope>
    <source>
        <strain evidence="3">JCM 18015</strain>
    </source>
</reference>
<proteinExistence type="predicted"/>
<evidence type="ECO:0000313" key="3">
    <source>
        <dbReference type="Proteomes" id="UP001499910"/>
    </source>
</evidence>
<name>A0ABP9LPV7_9RHOB</name>